<dbReference type="GO" id="GO:0005829">
    <property type="term" value="C:cytosol"/>
    <property type="evidence" value="ECO:0007669"/>
    <property type="project" value="TreeGrafter"/>
</dbReference>
<name>A0A2N3WXQ9_9NOCA</name>
<dbReference type="AlphaFoldDB" id="A0A2N3WXQ9"/>
<dbReference type="Gene3D" id="2.60.120.10">
    <property type="entry name" value="Jelly Rolls"/>
    <property type="match status" value="1"/>
</dbReference>
<reference evidence="2 3" key="1">
    <citation type="submission" date="2017-12" db="EMBL/GenBank/DDBJ databases">
        <title>Sequencing the genomes of 1000 Actinobacteria strains.</title>
        <authorList>
            <person name="Klenk H.-P."/>
        </authorList>
    </citation>
    <scope>NUCLEOTIDE SEQUENCE [LARGE SCALE GENOMIC DNA]</scope>
    <source>
        <strain evidence="2 3">DSM 44489</strain>
    </source>
</reference>
<dbReference type="SMART" id="SM00100">
    <property type="entry name" value="cNMP"/>
    <property type="match status" value="1"/>
</dbReference>
<dbReference type="NCBIfam" id="NF041163">
    <property type="entry name" value="encap_f2b"/>
    <property type="match status" value="1"/>
</dbReference>
<evidence type="ECO:0000259" key="1">
    <source>
        <dbReference type="PROSITE" id="PS50042"/>
    </source>
</evidence>
<proteinExistence type="predicted"/>
<dbReference type="Pfam" id="PF19307">
    <property type="entry name" value="SrpI-like"/>
    <property type="match status" value="1"/>
</dbReference>
<protein>
    <submittedName>
        <fullName evidence="2">Cyclic nucleotide-binding domain-containing protein</fullName>
    </submittedName>
</protein>
<dbReference type="CDD" id="cd00038">
    <property type="entry name" value="CAP_ED"/>
    <property type="match status" value="1"/>
</dbReference>
<dbReference type="RefSeq" id="WP_245914097.1">
    <property type="nucleotide sequence ID" value="NZ_PJMW01000001.1"/>
</dbReference>
<dbReference type="PROSITE" id="PS50042">
    <property type="entry name" value="CNMP_BINDING_3"/>
    <property type="match status" value="1"/>
</dbReference>
<dbReference type="EMBL" id="PJMW01000001">
    <property type="protein sequence ID" value="PKV98682.1"/>
    <property type="molecule type" value="Genomic_DNA"/>
</dbReference>
<sequence>MTSTAQNPPTALGVAAARTLSTTTKSVPQMQGITPRWLLRMLPWVEVDGGTYRVNRRLTYTVGDGYVTCTLANGRYQVVPAELRELRALRDFDDDDTLREIAHLFTQQEFAAGETICEFGNEIDAAYVLAHGRVVLTGPGDYGQQVQLDVLDDGSHLGASTLLGGQAIWEYTATANTACTVLALPRAVFDALCAREPRLAAHVAGLGAAVAAERSGADKYGQAAIGLLSGQQGEPTLPGTYVDYDQRPRELELSIAQLLLRVHTRVTDLYNKPMNQLDQQLRLSIAALRERQERDLLTHHDYGLLNNVDPSQRLCSATGRPTPEDLDRLLSRRRKTAFFLAHPRVIAQFGHECTAQGVYPDHTEIEGRRVHAWRNVPLLPSDKIPISPSGTSTILAMRIGESDDGVIGLRQTGLPDEIEPGVNVRFTGIDDRAIASYLISANHAAAVLVPDALGALTEVQVNR</sequence>
<gene>
    <name evidence="2" type="ORF">ATK86_0704</name>
</gene>
<dbReference type="InterPro" id="IPR014710">
    <property type="entry name" value="RmlC-like_jellyroll"/>
</dbReference>
<accession>A0A2N3WXQ9</accession>
<dbReference type="Proteomes" id="UP000233766">
    <property type="component" value="Unassembled WGS sequence"/>
</dbReference>
<dbReference type="SUPFAM" id="SSF51206">
    <property type="entry name" value="cAMP-binding domain-like"/>
    <property type="match status" value="1"/>
</dbReference>
<evidence type="ECO:0000313" key="2">
    <source>
        <dbReference type="EMBL" id="PKV98682.1"/>
    </source>
</evidence>
<dbReference type="InterPro" id="IPR045641">
    <property type="entry name" value="SrpI-like"/>
</dbReference>
<dbReference type="InterPro" id="IPR050397">
    <property type="entry name" value="Env_Response_Regulators"/>
</dbReference>
<dbReference type="InterPro" id="IPR000595">
    <property type="entry name" value="cNMP-bd_dom"/>
</dbReference>
<keyword evidence="3" id="KW-1185">Reference proteome</keyword>
<feature type="domain" description="Cyclic nucleotide-binding" evidence="1">
    <location>
        <begin position="89"/>
        <end position="192"/>
    </location>
</feature>
<dbReference type="PANTHER" id="PTHR24567">
    <property type="entry name" value="CRP FAMILY TRANSCRIPTIONAL REGULATORY PROTEIN"/>
    <property type="match status" value="1"/>
</dbReference>
<dbReference type="GO" id="GO:0003700">
    <property type="term" value="F:DNA-binding transcription factor activity"/>
    <property type="evidence" value="ECO:0007669"/>
    <property type="project" value="TreeGrafter"/>
</dbReference>
<dbReference type="InterPro" id="IPR018490">
    <property type="entry name" value="cNMP-bd_dom_sf"/>
</dbReference>
<evidence type="ECO:0000313" key="3">
    <source>
        <dbReference type="Proteomes" id="UP000233766"/>
    </source>
</evidence>
<organism evidence="2 3">
    <name type="scientific">Nocardia fluminea</name>
    <dbReference type="NCBI Taxonomy" id="134984"/>
    <lineage>
        <taxon>Bacteria</taxon>
        <taxon>Bacillati</taxon>
        <taxon>Actinomycetota</taxon>
        <taxon>Actinomycetes</taxon>
        <taxon>Mycobacteriales</taxon>
        <taxon>Nocardiaceae</taxon>
        <taxon>Nocardia</taxon>
    </lineage>
</organism>
<dbReference type="Pfam" id="PF00027">
    <property type="entry name" value="cNMP_binding"/>
    <property type="match status" value="1"/>
</dbReference>
<dbReference type="PANTHER" id="PTHR24567:SF74">
    <property type="entry name" value="HTH-TYPE TRANSCRIPTIONAL REGULATOR ARCR"/>
    <property type="match status" value="1"/>
</dbReference>
<dbReference type="InterPro" id="IPR049817">
    <property type="entry name" value="Encap_f2b"/>
</dbReference>
<comment type="caution">
    <text evidence="2">The sequence shown here is derived from an EMBL/GenBank/DDBJ whole genome shotgun (WGS) entry which is preliminary data.</text>
</comment>